<evidence type="ECO:0000256" key="8">
    <source>
        <dbReference type="ARBA" id="ARBA00022723"/>
    </source>
</evidence>
<dbReference type="GO" id="GO:0005829">
    <property type="term" value="C:cytosol"/>
    <property type="evidence" value="ECO:0007669"/>
    <property type="project" value="TreeGrafter"/>
</dbReference>
<keyword evidence="14" id="KW-1185">Reference proteome</keyword>
<accession>A0A0D1LKG4</accession>
<dbReference type="GO" id="GO:0046654">
    <property type="term" value="P:tetrahydrofolate biosynthetic process"/>
    <property type="evidence" value="ECO:0007669"/>
    <property type="project" value="UniProtKB-UniPathway"/>
</dbReference>
<keyword evidence="9" id="KW-0460">Magnesium</keyword>
<dbReference type="SUPFAM" id="SSF51717">
    <property type="entry name" value="Dihydropteroate synthetase-like"/>
    <property type="match status" value="1"/>
</dbReference>
<comment type="cofactor">
    <cofactor evidence="2">
        <name>Mg(2+)</name>
        <dbReference type="ChEBI" id="CHEBI:18420"/>
    </cofactor>
</comment>
<keyword evidence="8" id="KW-0479">Metal-binding</keyword>
<dbReference type="InterPro" id="IPR045031">
    <property type="entry name" value="DHP_synth-like"/>
</dbReference>
<dbReference type="InterPro" id="IPR011005">
    <property type="entry name" value="Dihydropteroate_synth-like_sf"/>
</dbReference>
<dbReference type="AlphaFoldDB" id="A0A0D1LKG4"/>
<dbReference type="STRING" id="137591.AO080_11155"/>
<proteinExistence type="inferred from homology"/>
<evidence type="ECO:0000256" key="9">
    <source>
        <dbReference type="ARBA" id="ARBA00022842"/>
    </source>
</evidence>
<name>A0A0D1LKG4_9LACO</name>
<dbReference type="Gene3D" id="3.20.20.20">
    <property type="entry name" value="Dihydropteroate synthase-like"/>
    <property type="match status" value="1"/>
</dbReference>
<evidence type="ECO:0000256" key="5">
    <source>
        <dbReference type="ARBA" id="ARBA00012458"/>
    </source>
</evidence>
<keyword evidence="7 13" id="KW-0808">Transferase</keyword>
<evidence type="ECO:0000256" key="7">
    <source>
        <dbReference type="ARBA" id="ARBA00022679"/>
    </source>
</evidence>
<dbReference type="NCBIfam" id="TIGR01496">
    <property type="entry name" value="DHPS"/>
    <property type="match status" value="1"/>
</dbReference>
<comment type="similarity">
    <text evidence="4">Belongs to the DHPS family.</text>
</comment>
<evidence type="ECO:0000256" key="3">
    <source>
        <dbReference type="ARBA" id="ARBA00004763"/>
    </source>
</evidence>
<dbReference type="PATRIC" id="fig|137591.25.peg.2283"/>
<dbReference type="GO" id="GO:0046872">
    <property type="term" value="F:metal ion binding"/>
    <property type="evidence" value="ECO:0007669"/>
    <property type="project" value="UniProtKB-KW"/>
</dbReference>
<dbReference type="GO" id="GO:0004156">
    <property type="term" value="F:dihydropteroate synthase activity"/>
    <property type="evidence" value="ECO:0007669"/>
    <property type="project" value="UniProtKB-EC"/>
</dbReference>
<dbReference type="RefSeq" id="WP_043708464.1">
    <property type="nucleotide sequence ID" value="NZ_JALOCT010000009.1"/>
</dbReference>
<dbReference type="Proteomes" id="UP000032287">
    <property type="component" value="Unassembled WGS sequence"/>
</dbReference>
<comment type="catalytic activity">
    <reaction evidence="1">
        <text>(7,8-dihydropterin-6-yl)methyl diphosphate + 4-aminobenzoate = 7,8-dihydropteroate + diphosphate</text>
        <dbReference type="Rhea" id="RHEA:19949"/>
        <dbReference type="ChEBI" id="CHEBI:17836"/>
        <dbReference type="ChEBI" id="CHEBI:17839"/>
        <dbReference type="ChEBI" id="CHEBI:33019"/>
        <dbReference type="ChEBI" id="CHEBI:72950"/>
        <dbReference type="EC" id="2.5.1.15"/>
    </reaction>
</comment>
<gene>
    <name evidence="13" type="primary">folP</name>
    <name evidence="13" type="ORF">QX99_02328</name>
</gene>
<evidence type="ECO:0000256" key="11">
    <source>
        <dbReference type="ARBA" id="ARBA00030193"/>
    </source>
</evidence>
<dbReference type="PROSITE" id="PS50972">
    <property type="entry name" value="PTERIN_BINDING"/>
    <property type="match status" value="1"/>
</dbReference>
<comment type="pathway">
    <text evidence="3">Cofactor biosynthesis; tetrahydrofolate biosynthesis; 7,8-dihydrofolate from 2-amino-4-hydroxy-6-hydroxymethyl-7,8-dihydropteridine diphosphate and 4-aminobenzoate: step 1/2.</text>
</comment>
<dbReference type="UniPathway" id="UPA00077">
    <property type="reaction ID" value="UER00156"/>
</dbReference>
<dbReference type="GO" id="GO:0046656">
    <property type="term" value="P:folic acid biosynthetic process"/>
    <property type="evidence" value="ECO:0007669"/>
    <property type="project" value="UniProtKB-KW"/>
</dbReference>
<sequence length="277" mass="29728">MAIWQVNTTRLSDDAGLIIGILNTSPESFYDGDQVATATASVARALQLYADGADIVEVGGQTTRPGFQAQGLELTPELEIGRTIPIITAIKQAQPHALVAIDTYKYEVMVAAVRAGVDVINDVNGFTDDPRKLAFLATTTVGLLTMWNPRQAHVADVRAGLRDWAMANLNTLTAAGIAADRILLDPGLGYAKDSALAHDLAIMKHVDVLAELGRPILVAVSNKGWAKQLLGLDKQHRTTVSLVAAQAMMGRGARVLRVHDVKQTRDMLRVLAAIDHV</sequence>
<evidence type="ECO:0000256" key="10">
    <source>
        <dbReference type="ARBA" id="ARBA00022909"/>
    </source>
</evidence>
<keyword evidence="10" id="KW-0289">Folate biosynthesis</keyword>
<dbReference type="PANTHER" id="PTHR20941:SF1">
    <property type="entry name" value="FOLIC ACID SYNTHESIS PROTEIN FOL1"/>
    <property type="match status" value="1"/>
</dbReference>
<dbReference type="InterPro" id="IPR000489">
    <property type="entry name" value="Pterin-binding_dom"/>
</dbReference>
<evidence type="ECO:0000313" key="13">
    <source>
        <dbReference type="EMBL" id="KIU19042.1"/>
    </source>
</evidence>
<evidence type="ECO:0000259" key="12">
    <source>
        <dbReference type="PROSITE" id="PS50972"/>
    </source>
</evidence>
<dbReference type="EC" id="2.5.1.15" evidence="5"/>
<feature type="domain" description="Pterin-binding" evidence="12">
    <location>
        <begin position="16"/>
        <end position="269"/>
    </location>
</feature>
<dbReference type="PANTHER" id="PTHR20941">
    <property type="entry name" value="FOLATE SYNTHESIS PROTEINS"/>
    <property type="match status" value="1"/>
</dbReference>
<organism evidence="13 14">
    <name type="scientific">Weissella cibaria</name>
    <dbReference type="NCBI Taxonomy" id="137591"/>
    <lineage>
        <taxon>Bacteria</taxon>
        <taxon>Bacillati</taxon>
        <taxon>Bacillota</taxon>
        <taxon>Bacilli</taxon>
        <taxon>Lactobacillales</taxon>
        <taxon>Lactobacillaceae</taxon>
        <taxon>Weissella</taxon>
    </lineage>
</organism>
<dbReference type="InterPro" id="IPR006390">
    <property type="entry name" value="DHP_synth_dom"/>
</dbReference>
<evidence type="ECO:0000313" key="14">
    <source>
        <dbReference type="Proteomes" id="UP000032287"/>
    </source>
</evidence>
<dbReference type="Pfam" id="PF00809">
    <property type="entry name" value="Pterin_bind"/>
    <property type="match status" value="1"/>
</dbReference>
<evidence type="ECO:0000256" key="1">
    <source>
        <dbReference type="ARBA" id="ARBA00000012"/>
    </source>
</evidence>
<protein>
    <recommendedName>
        <fullName evidence="6">Dihydropteroate synthase</fullName>
        <ecNumber evidence="5">2.5.1.15</ecNumber>
    </recommendedName>
    <alternativeName>
        <fullName evidence="11">Dihydropteroate pyrophosphorylase</fullName>
    </alternativeName>
</protein>
<evidence type="ECO:0000256" key="2">
    <source>
        <dbReference type="ARBA" id="ARBA00001946"/>
    </source>
</evidence>
<dbReference type="eggNOG" id="COG0294">
    <property type="taxonomic scope" value="Bacteria"/>
</dbReference>
<evidence type="ECO:0000256" key="4">
    <source>
        <dbReference type="ARBA" id="ARBA00009503"/>
    </source>
</evidence>
<dbReference type="EMBL" id="JWHU01000043">
    <property type="protein sequence ID" value="KIU19042.1"/>
    <property type="molecule type" value="Genomic_DNA"/>
</dbReference>
<comment type="caution">
    <text evidence="13">The sequence shown here is derived from an EMBL/GenBank/DDBJ whole genome shotgun (WGS) entry which is preliminary data.</text>
</comment>
<reference evidence="13 14" key="1">
    <citation type="journal article" date="2015" name="Microbiology (Mosc.)">
        <title>Genomics of the Weissella cibaria species with an examination of its metabolic traits.</title>
        <authorList>
            <person name="Lynch K.M."/>
            <person name="Lucid A."/>
            <person name="Arendt E.K."/>
            <person name="Sleator R.D."/>
            <person name="Lucey B."/>
            <person name="Coffey A."/>
        </authorList>
    </citation>
    <scope>NUCLEOTIDE SEQUENCE [LARGE SCALE GENOMIC DNA]</scope>
    <source>
        <strain evidence="13 14">MG1</strain>
    </source>
</reference>
<evidence type="ECO:0000256" key="6">
    <source>
        <dbReference type="ARBA" id="ARBA00016919"/>
    </source>
</evidence>